<evidence type="ECO:0000256" key="1">
    <source>
        <dbReference type="SAM" id="MobiDB-lite"/>
    </source>
</evidence>
<proteinExistence type="predicted"/>
<feature type="region of interest" description="Disordered" evidence="1">
    <location>
        <begin position="86"/>
        <end position="105"/>
    </location>
</feature>
<sequence>MRHTQPLRRSVRVARWWLGGTETMVVRCPEISVTEAFQSCRPPSVLLLRSWATERRLGVDTVESGVENTEVLRRIVENTASVVTWGDADSGGDSSGVREQLRRVQ</sequence>
<name>A0ABP0SZA6_9DINO</name>
<organism evidence="2 3">
    <name type="scientific">Durusdinium trenchii</name>
    <dbReference type="NCBI Taxonomy" id="1381693"/>
    <lineage>
        <taxon>Eukaryota</taxon>
        <taxon>Sar</taxon>
        <taxon>Alveolata</taxon>
        <taxon>Dinophyceae</taxon>
        <taxon>Suessiales</taxon>
        <taxon>Symbiodiniaceae</taxon>
        <taxon>Durusdinium</taxon>
    </lineage>
</organism>
<dbReference type="Proteomes" id="UP001642484">
    <property type="component" value="Unassembled WGS sequence"/>
</dbReference>
<dbReference type="EMBL" id="CAXAMN010028694">
    <property type="protein sequence ID" value="CAK9117439.1"/>
    <property type="molecule type" value="Genomic_DNA"/>
</dbReference>
<accession>A0ABP0SZA6</accession>
<keyword evidence="3" id="KW-1185">Reference proteome</keyword>
<reference evidence="2 3" key="1">
    <citation type="submission" date="2024-02" db="EMBL/GenBank/DDBJ databases">
        <authorList>
            <person name="Chen Y."/>
            <person name="Shah S."/>
            <person name="Dougan E. K."/>
            <person name="Thang M."/>
            <person name="Chan C."/>
        </authorList>
    </citation>
    <scope>NUCLEOTIDE SEQUENCE [LARGE SCALE GENOMIC DNA]</scope>
</reference>
<comment type="caution">
    <text evidence="2">The sequence shown here is derived from an EMBL/GenBank/DDBJ whole genome shotgun (WGS) entry which is preliminary data.</text>
</comment>
<protein>
    <submittedName>
        <fullName evidence="2">Uncharacterized protein</fullName>
    </submittedName>
</protein>
<evidence type="ECO:0000313" key="3">
    <source>
        <dbReference type="Proteomes" id="UP001642484"/>
    </source>
</evidence>
<gene>
    <name evidence="2" type="ORF">CCMP2556_LOCUS54763</name>
</gene>
<evidence type="ECO:0000313" key="2">
    <source>
        <dbReference type="EMBL" id="CAK9117439.1"/>
    </source>
</evidence>